<evidence type="ECO:0000256" key="5">
    <source>
        <dbReference type="ARBA" id="ARBA00048594"/>
    </source>
</evidence>
<dbReference type="SUPFAM" id="SSF52540">
    <property type="entry name" value="P-loop containing nucleoside triphosphate hydrolases"/>
    <property type="match status" value="1"/>
</dbReference>
<accession>A0A242CJS1</accession>
<gene>
    <name evidence="8" type="ORF">A5880_000715</name>
    <name evidence="7" type="ORF">A5880_002818</name>
</gene>
<evidence type="ECO:0000256" key="3">
    <source>
        <dbReference type="ARBA" id="ARBA00022679"/>
    </source>
</evidence>
<comment type="caution">
    <text evidence="8">The sequence shown here is derived from an EMBL/GenBank/DDBJ whole genome shotgun (WGS) entry which is preliminary data.</text>
</comment>
<evidence type="ECO:0000256" key="2">
    <source>
        <dbReference type="ARBA" id="ARBA00005790"/>
    </source>
</evidence>
<dbReference type="GO" id="GO:0004385">
    <property type="term" value="F:GMP kinase activity"/>
    <property type="evidence" value="ECO:0007669"/>
    <property type="project" value="UniProtKB-EC"/>
</dbReference>
<sequence>MTLKPLKHPFFVIIGPSGAGKTKVAEAVFPPAYKVISHTTRPIRKDEQEGKDYYFETKQLFGQLITSHSLAEYDLYHGHYYGVGISELYQKTMDHYAYDVLTFKGFQAIEQLFGHLVIPIFLEVNKENVLSRLKTREDEPETIKERLALYEQEARNLEKMKKYQCYFTIDANQAFELVVKEVEQVVAKVAKKE</sequence>
<dbReference type="SMART" id="SM00072">
    <property type="entry name" value="GuKc"/>
    <property type="match status" value="1"/>
</dbReference>
<organism evidence="8">
    <name type="scientific">Candidatus Enterococcus mansonii</name>
    <dbReference type="NCBI Taxonomy" id="1834181"/>
    <lineage>
        <taxon>Bacteria</taxon>
        <taxon>Bacillati</taxon>
        <taxon>Bacillota</taxon>
        <taxon>Bacilli</taxon>
        <taxon>Lactobacillales</taxon>
        <taxon>Enterococcaceae</taxon>
        <taxon>Enterococcus</taxon>
    </lineage>
</organism>
<dbReference type="InterPro" id="IPR008145">
    <property type="entry name" value="GK/Ca_channel_bsu"/>
</dbReference>
<evidence type="ECO:0000313" key="9">
    <source>
        <dbReference type="Proteomes" id="UP000195139"/>
    </source>
</evidence>
<evidence type="ECO:0000256" key="1">
    <source>
        <dbReference type="ARBA" id="ARBA00003531"/>
    </source>
</evidence>
<evidence type="ECO:0000256" key="4">
    <source>
        <dbReference type="ARBA" id="ARBA00022777"/>
    </source>
</evidence>
<reference evidence="7 9" key="2">
    <citation type="submission" date="2018-07" db="EMBL/GenBank/DDBJ databases">
        <title>The Genome Sequence of Enterococcus sp. DIV0659b.</title>
        <authorList>
            <consortium name="The Broad Institute Genomics Platform"/>
            <consortium name="The Broad Institute Genomic Center for Infectious Diseases"/>
            <person name="Earl A."/>
            <person name="Manson A."/>
            <person name="Schwartman J."/>
            <person name="Gilmore M."/>
            <person name="Abouelleil A."/>
            <person name="Cao P."/>
            <person name="Chapman S."/>
            <person name="Cusick C."/>
            <person name="Shea T."/>
            <person name="Young S."/>
            <person name="Neafsey D."/>
            <person name="Nusbaum C."/>
            <person name="Birren B."/>
        </authorList>
    </citation>
    <scope>NUCLEOTIDE SEQUENCE [LARGE SCALE GENOMIC DNA]</scope>
    <source>
        <strain evidence="7 9">4G2_DIV0659</strain>
    </source>
</reference>
<dbReference type="EMBL" id="NGLE01000001">
    <property type="protein sequence ID" value="OTO10032.1"/>
    <property type="molecule type" value="Genomic_DNA"/>
</dbReference>
<dbReference type="OrthoDB" id="1033810at2"/>
<proteinExistence type="inferred from homology"/>
<keyword evidence="3" id="KW-0808">Transferase</keyword>
<dbReference type="Gene3D" id="3.40.50.300">
    <property type="entry name" value="P-loop containing nucleotide triphosphate hydrolases"/>
    <property type="match status" value="1"/>
</dbReference>
<comment type="function">
    <text evidence="1">Essential for recycling GMP and indirectly, cGMP.</text>
</comment>
<keyword evidence="9" id="KW-1185">Reference proteome</keyword>
<evidence type="ECO:0000313" key="8">
    <source>
        <dbReference type="EMBL" id="OTO10032.1"/>
    </source>
</evidence>
<dbReference type="AlphaFoldDB" id="A0A242CJS1"/>
<protein>
    <recommendedName>
        <fullName evidence="6">Guanylate kinase-like domain-containing protein</fullName>
    </recommendedName>
</protein>
<dbReference type="PANTHER" id="PTHR23117">
    <property type="entry name" value="GUANYLATE KINASE-RELATED"/>
    <property type="match status" value="1"/>
</dbReference>
<dbReference type="InterPro" id="IPR008144">
    <property type="entry name" value="Guanylate_kin-like_dom"/>
</dbReference>
<dbReference type="InterPro" id="IPR027417">
    <property type="entry name" value="P-loop_NTPase"/>
</dbReference>
<comment type="catalytic activity">
    <reaction evidence="5">
        <text>GMP + ATP = GDP + ADP</text>
        <dbReference type="Rhea" id="RHEA:20780"/>
        <dbReference type="ChEBI" id="CHEBI:30616"/>
        <dbReference type="ChEBI" id="CHEBI:58115"/>
        <dbReference type="ChEBI" id="CHEBI:58189"/>
        <dbReference type="ChEBI" id="CHEBI:456216"/>
        <dbReference type="EC" id="2.7.4.8"/>
    </reaction>
</comment>
<dbReference type="RefSeq" id="WP_086329639.1">
    <property type="nucleotide sequence ID" value="NZ_NGLE02000001.1"/>
</dbReference>
<dbReference type="STRING" id="1834181.A5880_000715"/>
<feature type="domain" description="Guanylate kinase-like" evidence="6">
    <location>
        <begin position="8"/>
        <end position="187"/>
    </location>
</feature>
<dbReference type="EMBL" id="NGLE02000001">
    <property type="protein sequence ID" value="MEI5995228.1"/>
    <property type="molecule type" value="Genomic_DNA"/>
</dbReference>
<evidence type="ECO:0000313" key="7">
    <source>
        <dbReference type="EMBL" id="MEI5995228.1"/>
    </source>
</evidence>
<dbReference type="Pfam" id="PF00625">
    <property type="entry name" value="Guanylate_kin"/>
    <property type="match status" value="1"/>
</dbReference>
<evidence type="ECO:0000259" key="6">
    <source>
        <dbReference type="PROSITE" id="PS50052"/>
    </source>
</evidence>
<dbReference type="PANTHER" id="PTHR23117:SF13">
    <property type="entry name" value="GUANYLATE KINASE"/>
    <property type="match status" value="1"/>
</dbReference>
<keyword evidence="4" id="KW-0418">Kinase</keyword>
<dbReference type="PROSITE" id="PS50052">
    <property type="entry name" value="GUANYLATE_KINASE_2"/>
    <property type="match status" value="1"/>
</dbReference>
<reference evidence="8" key="1">
    <citation type="submission" date="2017-05" db="EMBL/GenBank/DDBJ databases">
        <title>The Genome Sequence of Enterococcus sp. 4G2_DIV0659.</title>
        <authorList>
            <consortium name="The Broad Institute Genomics Platform"/>
            <consortium name="The Broad Institute Genomic Center for Infectious Diseases"/>
            <person name="Earl A."/>
            <person name="Manson A."/>
            <person name="Schwartman J."/>
            <person name="Gilmore M."/>
            <person name="Abouelleil A."/>
            <person name="Cao P."/>
            <person name="Chapman S."/>
            <person name="Cusick C."/>
            <person name="Shea T."/>
            <person name="Young S."/>
            <person name="Neafsey D."/>
            <person name="Nusbaum C."/>
            <person name="Birren B."/>
        </authorList>
    </citation>
    <scope>NUCLEOTIDE SEQUENCE [LARGE SCALE GENOMIC DNA]</scope>
    <source>
        <strain evidence="8">4G2_DIV0659</strain>
    </source>
</reference>
<dbReference type="Proteomes" id="UP000195139">
    <property type="component" value="Unassembled WGS sequence"/>
</dbReference>
<comment type="similarity">
    <text evidence="2">Belongs to the guanylate kinase family.</text>
</comment>
<dbReference type="GO" id="GO:0005829">
    <property type="term" value="C:cytosol"/>
    <property type="evidence" value="ECO:0007669"/>
    <property type="project" value="TreeGrafter"/>
</dbReference>
<name>A0A242CJS1_9ENTE</name>